<proteinExistence type="predicted"/>
<gene>
    <name evidence="1" type="ORF">V6M85_08250</name>
</gene>
<protein>
    <submittedName>
        <fullName evidence="1">Adenosylcobinamide amidohydrolase</fullName>
    </submittedName>
</protein>
<dbReference type="InterPro" id="IPR002808">
    <property type="entry name" value="AdoCbi_amidolase"/>
</dbReference>
<dbReference type="AlphaFoldDB" id="A0AAX4KZZ2"/>
<keyword evidence="2" id="KW-1185">Reference proteome</keyword>
<dbReference type="GeneID" id="89336752"/>
<dbReference type="EMBL" id="CP146016">
    <property type="protein sequence ID" value="WWQ59486.1"/>
    <property type="molecule type" value="Genomic_DNA"/>
</dbReference>
<dbReference type="Pfam" id="PF01955">
    <property type="entry name" value="CbiZ"/>
    <property type="match status" value="1"/>
</dbReference>
<organism evidence="1 2">
    <name type="scientific">Sulfolobus tengchongensis</name>
    <dbReference type="NCBI Taxonomy" id="207809"/>
    <lineage>
        <taxon>Archaea</taxon>
        <taxon>Thermoproteota</taxon>
        <taxon>Thermoprotei</taxon>
        <taxon>Sulfolobales</taxon>
        <taxon>Sulfolobaceae</taxon>
        <taxon>Sulfolobus</taxon>
    </lineage>
</organism>
<reference evidence="1 2" key="1">
    <citation type="submission" date="2024-02" db="EMBL/GenBank/DDBJ databases">
        <title>STSV induces naive adaptation in Sulfolobus.</title>
        <authorList>
            <person name="Xiang X."/>
            <person name="Song M."/>
        </authorList>
    </citation>
    <scope>NUCLEOTIDE SEQUENCE [LARGE SCALE GENOMIC DNA]</scope>
    <source>
        <strain evidence="1 2">RT2</strain>
    </source>
</reference>
<dbReference type="InterPro" id="IPR052209">
    <property type="entry name" value="CbiZ"/>
</dbReference>
<accession>A0AAX4KZZ2</accession>
<sequence>MQYKVIKFDLGNEYITLTSALYPEGIIRVKEVCSIFVDKSYCSNDPWKDATNWCNSKSAVIFITAAKNYKFSEHIWGKLFVSAGIGESGEDAGCTINIAVFVNQELAINGLVDLIRTVTEAKAGALRDLGYNMTGTVSDALAVGSYPGKNYFIGPGTELGSNIARAVRNTIVELLKEE</sequence>
<name>A0AAX4KZZ2_9CREN</name>
<evidence type="ECO:0000313" key="1">
    <source>
        <dbReference type="EMBL" id="WWQ59486.1"/>
    </source>
</evidence>
<dbReference type="PANTHER" id="PTHR35336">
    <property type="entry name" value="ADENOSYLCOBINAMIDE AMIDOHYDROLASE"/>
    <property type="match status" value="1"/>
</dbReference>
<evidence type="ECO:0000313" key="2">
    <source>
        <dbReference type="Proteomes" id="UP001432202"/>
    </source>
</evidence>
<dbReference type="PANTHER" id="PTHR35336:SF5">
    <property type="entry name" value="ADENOSYLCOBINAMIDE AMIDOHYDROLASE"/>
    <property type="match status" value="1"/>
</dbReference>
<dbReference type="Proteomes" id="UP001432202">
    <property type="component" value="Chromosome"/>
</dbReference>
<dbReference type="RefSeq" id="WP_338598667.1">
    <property type="nucleotide sequence ID" value="NZ_CP146016.1"/>
</dbReference>